<evidence type="ECO:0000259" key="2">
    <source>
        <dbReference type="Pfam" id="PF10400"/>
    </source>
</evidence>
<dbReference type="Gene3D" id="6.10.140.190">
    <property type="match status" value="1"/>
</dbReference>
<sequence>MALRDAILAALANEEASGYDLAKAFDVTVANYWTATPQQMYRELDKLDAAGLVEGRVVRQAKRPDKRIFSLTDAGRDALHEYTCSEPKPTAIRDELLVQVEALDSGDPGAVRENVVRKKIAAQTKLAHYHRTRDYLLDGRTEEQHLAESPRVGPYLTLRRGILFEEENIAWCDFVLETLDARSPESRSAG</sequence>
<dbReference type="EMBL" id="CP136137">
    <property type="protein sequence ID" value="WYY08853.1"/>
    <property type="molecule type" value="Genomic_DNA"/>
</dbReference>
<reference evidence="3 4" key="1">
    <citation type="journal article" date="2023" name="Virus Evol.">
        <title>Computational host range prediction-The good, the bad, and the ugly.</title>
        <authorList>
            <person name="Howell A.A."/>
            <person name="Versoza C.J."/>
            <person name="Pfeifer S.P."/>
        </authorList>
    </citation>
    <scope>NUCLEOTIDE SEQUENCE [LARGE SCALE GENOMIC DNA]</scope>
    <source>
        <strain evidence="3 4">1610/1b</strain>
    </source>
</reference>
<dbReference type="Pfam" id="PF03551">
    <property type="entry name" value="PadR"/>
    <property type="match status" value="1"/>
</dbReference>
<dbReference type="RefSeq" id="WP_066169739.1">
    <property type="nucleotide sequence ID" value="NZ_CP136137.1"/>
</dbReference>
<evidence type="ECO:0000259" key="1">
    <source>
        <dbReference type="Pfam" id="PF03551"/>
    </source>
</evidence>
<organism evidence="3 4">
    <name type="scientific">Gordonia hydrophobica</name>
    <dbReference type="NCBI Taxonomy" id="40516"/>
    <lineage>
        <taxon>Bacteria</taxon>
        <taxon>Bacillati</taxon>
        <taxon>Actinomycetota</taxon>
        <taxon>Actinomycetes</taxon>
        <taxon>Mycobacteriales</taxon>
        <taxon>Gordoniaceae</taxon>
        <taxon>Gordonia</taxon>
    </lineage>
</organism>
<dbReference type="Proteomes" id="UP001479933">
    <property type="component" value="Chromosome"/>
</dbReference>
<dbReference type="InterPro" id="IPR005149">
    <property type="entry name" value="Tscrpt_reg_PadR_N"/>
</dbReference>
<dbReference type="Pfam" id="PF10400">
    <property type="entry name" value="Vir_act_alpha_C"/>
    <property type="match status" value="1"/>
</dbReference>
<evidence type="ECO:0000313" key="4">
    <source>
        <dbReference type="Proteomes" id="UP001479933"/>
    </source>
</evidence>
<evidence type="ECO:0000313" key="3">
    <source>
        <dbReference type="EMBL" id="WYY08853.1"/>
    </source>
</evidence>
<name>A0ABZ2U569_9ACTN</name>
<dbReference type="PANTHER" id="PTHR43252">
    <property type="entry name" value="TRANSCRIPTIONAL REGULATOR YQJI"/>
    <property type="match status" value="1"/>
</dbReference>
<gene>
    <name evidence="3" type="ORF">RVF87_07295</name>
</gene>
<dbReference type="InterPro" id="IPR018309">
    <property type="entry name" value="Tscrpt_reg_PadR_C"/>
</dbReference>
<dbReference type="InterPro" id="IPR036388">
    <property type="entry name" value="WH-like_DNA-bd_sf"/>
</dbReference>
<keyword evidence="4" id="KW-1185">Reference proteome</keyword>
<dbReference type="SUPFAM" id="SSF46785">
    <property type="entry name" value="Winged helix' DNA-binding domain"/>
    <property type="match status" value="1"/>
</dbReference>
<feature type="domain" description="Transcription regulator PadR N-terminal" evidence="1">
    <location>
        <begin position="7"/>
        <end position="81"/>
    </location>
</feature>
<feature type="domain" description="Transcription regulator PadR C-terminal" evidence="2">
    <location>
        <begin position="92"/>
        <end position="180"/>
    </location>
</feature>
<dbReference type="Gene3D" id="1.10.10.10">
    <property type="entry name" value="Winged helix-like DNA-binding domain superfamily/Winged helix DNA-binding domain"/>
    <property type="match status" value="1"/>
</dbReference>
<proteinExistence type="predicted"/>
<protein>
    <submittedName>
        <fullName evidence="3">PadR family transcriptional regulator</fullName>
    </submittedName>
</protein>
<accession>A0ABZ2U569</accession>
<dbReference type="PANTHER" id="PTHR43252:SF4">
    <property type="entry name" value="TRANSCRIPTIONAL REGULATORY PROTEIN"/>
    <property type="match status" value="1"/>
</dbReference>
<dbReference type="InterPro" id="IPR036390">
    <property type="entry name" value="WH_DNA-bd_sf"/>
</dbReference>